<dbReference type="EMBL" id="JH159174">
    <property type="protein sequence ID" value="EGZ04756.1"/>
    <property type="molecule type" value="Genomic_DNA"/>
</dbReference>
<dbReference type="RefSeq" id="XP_009539732.1">
    <property type="nucleotide sequence ID" value="XM_009541437.1"/>
</dbReference>
<organism evidence="1 2">
    <name type="scientific">Phytophthora sojae (strain P6497)</name>
    <name type="common">Soybean stem and root rot agent</name>
    <name type="synonym">Phytophthora megasperma f. sp. glycines</name>
    <dbReference type="NCBI Taxonomy" id="1094619"/>
    <lineage>
        <taxon>Eukaryota</taxon>
        <taxon>Sar</taxon>
        <taxon>Stramenopiles</taxon>
        <taxon>Oomycota</taxon>
        <taxon>Peronosporomycetes</taxon>
        <taxon>Peronosporales</taxon>
        <taxon>Peronosporaceae</taxon>
        <taxon>Phytophthora</taxon>
    </lineage>
</organism>
<evidence type="ECO:0000313" key="2">
    <source>
        <dbReference type="Proteomes" id="UP000002640"/>
    </source>
</evidence>
<evidence type="ECO:0000313" key="1">
    <source>
        <dbReference type="EMBL" id="EGZ04756.1"/>
    </source>
</evidence>
<dbReference type="Proteomes" id="UP000002640">
    <property type="component" value="Unassembled WGS sequence"/>
</dbReference>
<accession>G5AI31</accession>
<name>G5AI31_PHYSP</name>
<dbReference type="KEGG" id="psoj:PHYSODRAFT_535670"/>
<protein>
    <submittedName>
        <fullName evidence="1">Uncharacterized protein</fullName>
    </submittedName>
</protein>
<proteinExistence type="predicted"/>
<dbReference type="AlphaFoldDB" id="G5AI31"/>
<reference evidence="1 2" key="1">
    <citation type="journal article" date="2006" name="Science">
        <title>Phytophthora genome sequences uncover evolutionary origins and mechanisms of pathogenesis.</title>
        <authorList>
            <person name="Tyler B.M."/>
            <person name="Tripathy S."/>
            <person name="Zhang X."/>
            <person name="Dehal P."/>
            <person name="Jiang R.H."/>
            <person name="Aerts A."/>
            <person name="Arredondo F.D."/>
            <person name="Baxter L."/>
            <person name="Bensasson D."/>
            <person name="Beynon J.L."/>
            <person name="Chapman J."/>
            <person name="Damasceno C.M."/>
            <person name="Dorrance A.E."/>
            <person name="Dou D."/>
            <person name="Dickerman A.W."/>
            <person name="Dubchak I.L."/>
            <person name="Garbelotto M."/>
            <person name="Gijzen M."/>
            <person name="Gordon S.G."/>
            <person name="Govers F."/>
            <person name="Grunwald N.J."/>
            <person name="Huang W."/>
            <person name="Ivors K.L."/>
            <person name="Jones R.W."/>
            <person name="Kamoun S."/>
            <person name="Krampis K."/>
            <person name="Lamour K.H."/>
            <person name="Lee M.K."/>
            <person name="McDonald W.H."/>
            <person name="Medina M."/>
            <person name="Meijer H.J."/>
            <person name="Nordberg E.K."/>
            <person name="Maclean D.J."/>
            <person name="Ospina-Giraldo M.D."/>
            <person name="Morris P.F."/>
            <person name="Phuntumart V."/>
            <person name="Putnam N.H."/>
            <person name="Rash S."/>
            <person name="Rose J.K."/>
            <person name="Sakihama Y."/>
            <person name="Salamov A.A."/>
            <person name="Savidor A."/>
            <person name="Scheuring C.F."/>
            <person name="Smith B.M."/>
            <person name="Sobral B.W."/>
            <person name="Terry A."/>
            <person name="Torto-Alalibo T.A."/>
            <person name="Win J."/>
            <person name="Xu Z."/>
            <person name="Zhang H."/>
            <person name="Grigoriev I.V."/>
            <person name="Rokhsar D.S."/>
            <person name="Boore J.L."/>
        </authorList>
    </citation>
    <scope>NUCLEOTIDE SEQUENCE [LARGE SCALE GENOMIC DNA]</scope>
    <source>
        <strain evidence="1 2">P6497</strain>
    </source>
</reference>
<keyword evidence="2" id="KW-1185">Reference proteome</keyword>
<gene>
    <name evidence="1" type="ORF">PHYSODRAFT_535670</name>
</gene>
<dbReference type="GeneID" id="20662152"/>
<sequence>MQELLGGWLQPTQEEKETLLRQGTRDLARLADQAICWRDDNTLQIRLYEELPRWQREWSTEAKTFWPTYLYRSNPWIREANGGMLTAKKYNRTRVCTLQELHIQRIGLAAYTLRISLTRLRQPPNLHYHYHWKVLDTKLVERVPEGTDGTDGGYFILKPEPNGVHWAIQQAYTPTPKMADEYDELAAGRRGLVFQAHPLFHRFPWKLCQTAMSCLQSRNYHSKRSSKN</sequence>
<dbReference type="InParanoid" id="G5AI31"/>